<accession>A0ABV8I3Z5</accession>
<dbReference type="SUPFAM" id="SSF55785">
    <property type="entry name" value="PYP-like sensor domain (PAS domain)"/>
    <property type="match status" value="1"/>
</dbReference>
<evidence type="ECO:0000313" key="5">
    <source>
        <dbReference type="Proteomes" id="UP001595850"/>
    </source>
</evidence>
<gene>
    <name evidence="4" type="ORF">ACFOWE_11035</name>
</gene>
<feature type="transmembrane region" description="Helical" evidence="2">
    <location>
        <begin position="143"/>
        <end position="164"/>
    </location>
</feature>
<name>A0ABV8I3Z5_9ACTN</name>
<feature type="transmembrane region" description="Helical" evidence="2">
    <location>
        <begin position="32"/>
        <end position="55"/>
    </location>
</feature>
<evidence type="ECO:0000256" key="1">
    <source>
        <dbReference type="SAM" id="MobiDB-lite"/>
    </source>
</evidence>
<feature type="domain" description="Histidine kinase N-terminal 7TM region" evidence="3">
    <location>
        <begin position="11"/>
        <end position="230"/>
    </location>
</feature>
<keyword evidence="2" id="KW-0812">Transmembrane</keyword>
<reference evidence="5" key="1">
    <citation type="journal article" date="2019" name="Int. J. Syst. Evol. Microbiol.">
        <title>The Global Catalogue of Microorganisms (GCM) 10K type strain sequencing project: providing services to taxonomists for standard genome sequencing and annotation.</title>
        <authorList>
            <consortium name="The Broad Institute Genomics Platform"/>
            <consortium name="The Broad Institute Genome Sequencing Center for Infectious Disease"/>
            <person name="Wu L."/>
            <person name="Ma J."/>
        </authorList>
    </citation>
    <scope>NUCLEOTIDE SEQUENCE [LARGE SCALE GENOMIC DNA]</scope>
    <source>
        <strain evidence="5">TBRC 4489</strain>
    </source>
</reference>
<dbReference type="GO" id="GO:0016301">
    <property type="term" value="F:kinase activity"/>
    <property type="evidence" value="ECO:0007669"/>
    <property type="project" value="UniProtKB-KW"/>
</dbReference>
<dbReference type="InterPro" id="IPR035965">
    <property type="entry name" value="PAS-like_dom_sf"/>
</dbReference>
<feature type="non-terminal residue" evidence="4">
    <location>
        <position position="389"/>
    </location>
</feature>
<sequence length="389" mass="41480">MREPMMALLFTLSAVVAFGMVAIGWRRRHVAPAVGALTVVAAAVGTWSLADAFLLLDSSLEGLQPGLLVKFLAIGVLPAGFHCLTLTVIDRAWRPSRRLLLWLAAEPALVTLALLTNPWHQGFIVALDPENQWGENGWLPGPLFWAHTVYSYGLIAMGIVRIVGAWLRGPRAQRGLYGSILLATLPPLALNAASLLGLASVDYLTPAGFCATTAIAYWSLVRRSLHELVPVERTRVFDMLSDMVMTVDASGRVLDLNPAAERLLRQVTPAAPARVAGLRVVEVLGGVRFADRAEGGAEPPGDDGAARAAAALPRGGDGPLMTLAERKRGTDGTPALPAVDPASGLPVNRAESDYTVTDPEGRRIDLNVRASALHDNRGHTVGWAFVGRD</sequence>
<dbReference type="RefSeq" id="WP_377287155.1">
    <property type="nucleotide sequence ID" value="NZ_JBHSBM010000014.1"/>
</dbReference>
<dbReference type="Pfam" id="PF16927">
    <property type="entry name" value="HisKA_7TM"/>
    <property type="match status" value="1"/>
</dbReference>
<dbReference type="Proteomes" id="UP001595850">
    <property type="component" value="Unassembled WGS sequence"/>
</dbReference>
<keyword evidence="2" id="KW-0472">Membrane</keyword>
<protein>
    <submittedName>
        <fullName evidence="4">Histidine kinase N-terminal 7TM domain-containing protein</fullName>
    </submittedName>
</protein>
<keyword evidence="4" id="KW-0418">Kinase</keyword>
<comment type="caution">
    <text evidence="4">The sequence shown here is derived from an EMBL/GenBank/DDBJ whole genome shotgun (WGS) entry which is preliminary data.</text>
</comment>
<keyword evidence="4" id="KW-0808">Transferase</keyword>
<dbReference type="InterPro" id="IPR031621">
    <property type="entry name" value="HisKA_7TM"/>
</dbReference>
<organism evidence="4 5">
    <name type="scientific">Planomonospora corallina</name>
    <dbReference type="NCBI Taxonomy" id="1806052"/>
    <lineage>
        <taxon>Bacteria</taxon>
        <taxon>Bacillati</taxon>
        <taxon>Actinomycetota</taxon>
        <taxon>Actinomycetes</taxon>
        <taxon>Streptosporangiales</taxon>
        <taxon>Streptosporangiaceae</taxon>
        <taxon>Planomonospora</taxon>
    </lineage>
</organism>
<feature type="transmembrane region" description="Helical" evidence="2">
    <location>
        <begin position="99"/>
        <end position="119"/>
    </location>
</feature>
<feature type="transmembrane region" description="Helical" evidence="2">
    <location>
        <begin position="203"/>
        <end position="220"/>
    </location>
</feature>
<keyword evidence="2" id="KW-1133">Transmembrane helix</keyword>
<feature type="compositionally biased region" description="Low complexity" evidence="1">
    <location>
        <begin position="296"/>
        <end position="314"/>
    </location>
</feature>
<feature type="transmembrane region" description="Helical" evidence="2">
    <location>
        <begin position="67"/>
        <end position="87"/>
    </location>
</feature>
<feature type="transmembrane region" description="Helical" evidence="2">
    <location>
        <begin position="176"/>
        <end position="197"/>
    </location>
</feature>
<evidence type="ECO:0000256" key="2">
    <source>
        <dbReference type="SAM" id="Phobius"/>
    </source>
</evidence>
<feature type="transmembrane region" description="Helical" evidence="2">
    <location>
        <begin position="6"/>
        <end position="25"/>
    </location>
</feature>
<feature type="region of interest" description="Disordered" evidence="1">
    <location>
        <begin position="293"/>
        <end position="349"/>
    </location>
</feature>
<keyword evidence="5" id="KW-1185">Reference proteome</keyword>
<dbReference type="Gene3D" id="3.30.450.20">
    <property type="entry name" value="PAS domain"/>
    <property type="match status" value="1"/>
</dbReference>
<proteinExistence type="predicted"/>
<dbReference type="EMBL" id="JBHSBM010000014">
    <property type="protein sequence ID" value="MFC4058832.1"/>
    <property type="molecule type" value="Genomic_DNA"/>
</dbReference>
<evidence type="ECO:0000313" key="4">
    <source>
        <dbReference type="EMBL" id="MFC4058832.1"/>
    </source>
</evidence>
<evidence type="ECO:0000259" key="3">
    <source>
        <dbReference type="Pfam" id="PF16927"/>
    </source>
</evidence>